<gene>
    <name evidence="2" type="ORF">ACFFV7_31070</name>
</gene>
<evidence type="ECO:0000313" key="2">
    <source>
        <dbReference type="EMBL" id="MFB9205673.1"/>
    </source>
</evidence>
<dbReference type="Proteomes" id="UP001589647">
    <property type="component" value="Unassembled WGS sequence"/>
</dbReference>
<accession>A0ABV5IM91</accession>
<keyword evidence="1" id="KW-1133">Transmembrane helix</keyword>
<sequence>MTSWILIVVGVLLALVGGLWTLQGLGVVGGSVMSGNATWAVVGPVVLVVGVAVVVIGLRLLRAPSRRRGD</sequence>
<evidence type="ECO:0000313" key="3">
    <source>
        <dbReference type="Proteomes" id="UP001589647"/>
    </source>
</evidence>
<dbReference type="RefSeq" id="WP_189649537.1">
    <property type="nucleotide sequence ID" value="NZ_BMRC01000010.1"/>
</dbReference>
<protein>
    <recommendedName>
        <fullName evidence="4">Integral membrane protein</fullName>
    </recommendedName>
</protein>
<comment type="caution">
    <text evidence="2">The sequence shown here is derived from an EMBL/GenBank/DDBJ whole genome shotgun (WGS) entry which is preliminary data.</text>
</comment>
<evidence type="ECO:0008006" key="4">
    <source>
        <dbReference type="Google" id="ProtNLM"/>
    </source>
</evidence>
<evidence type="ECO:0000256" key="1">
    <source>
        <dbReference type="SAM" id="Phobius"/>
    </source>
</evidence>
<name>A0ABV5IM91_9ACTN</name>
<keyword evidence="3" id="KW-1185">Reference proteome</keyword>
<organism evidence="2 3">
    <name type="scientific">Nonomuraea spiralis</name>
    <dbReference type="NCBI Taxonomy" id="46182"/>
    <lineage>
        <taxon>Bacteria</taxon>
        <taxon>Bacillati</taxon>
        <taxon>Actinomycetota</taxon>
        <taxon>Actinomycetes</taxon>
        <taxon>Streptosporangiales</taxon>
        <taxon>Streptosporangiaceae</taxon>
        <taxon>Nonomuraea</taxon>
    </lineage>
</organism>
<keyword evidence="1" id="KW-0812">Transmembrane</keyword>
<reference evidence="2 3" key="1">
    <citation type="submission" date="2024-09" db="EMBL/GenBank/DDBJ databases">
        <authorList>
            <person name="Sun Q."/>
            <person name="Mori K."/>
        </authorList>
    </citation>
    <scope>NUCLEOTIDE SEQUENCE [LARGE SCALE GENOMIC DNA]</scope>
    <source>
        <strain evidence="2 3">CCM 3426</strain>
    </source>
</reference>
<feature type="transmembrane region" description="Helical" evidence="1">
    <location>
        <begin position="37"/>
        <end position="61"/>
    </location>
</feature>
<proteinExistence type="predicted"/>
<dbReference type="EMBL" id="JBHMEI010000030">
    <property type="protein sequence ID" value="MFB9205673.1"/>
    <property type="molecule type" value="Genomic_DNA"/>
</dbReference>
<keyword evidence="1" id="KW-0472">Membrane</keyword>